<dbReference type="InterPro" id="IPR005467">
    <property type="entry name" value="His_kinase_dom"/>
</dbReference>
<feature type="domain" description="Response regulatory" evidence="9">
    <location>
        <begin position="414"/>
        <end position="529"/>
    </location>
</feature>
<keyword evidence="12" id="KW-1185">Reference proteome</keyword>
<dbReference type="PRINTS" id="PR00344">
    <property type="entry name" value="BCTRLSENSOR"/>
</dbReference>
<dbReference type="InterPro" id="IPR003661">
    <property type="entry name" value="HisK_dim/P_dom"/>
</dbReference>
<dbReference type="OrthoDB" id="9772100at2"/>
<dbReference type="STRING" id="1760988.SAMN02949497_4283"/>
<dbReference type="CDD" id="cd17580">
    <property type="entry name" value="REC_2_DhkD-like"/>
    <property type="match status" value="1"/>
</dbReference>
<dbReference type="InterPro" id="IPR011006">
    <property type="entry name" value="CheY-like_superfamily"/>
</dbReference>
<dbReference type="SMART" id="SM00448">
    <property type="entry name" value="REC"/>
    <property type="match status" value="1"/>
</dbReference>
<dbReference type="CDD" id="cd00075">
    <property type="entry name" value="HATPase"/>
    <property type="match status" value="1"/>
</dbReference>
<dbReference type="GO" id="GO:0005886">
    <property type="term" value="C:plasma membrane"/>
    <property type="evidence" value="ECO:0007669"/>
    <property type="project" value="UniProtKB-ARBA"/>
</dbReference>
<dbReference type="InterPro" id="IPR004358">
    <property type="entry name" value="Sig_transdc_His_kin-like_C"/>
</dbReference>
<evidence type="ECO:0000259" key="9">
    <source>
        <dbReference type="PROSITE" id="PS50110"/>
    </source>
</evidence>
<dbReference type="SUPFAM" id="SSF52172">
    <property type="entry name" value="CheY-like"/>
    <property type="match status" value="1"/>
</dbReference>
<feature type="region of interest" description="Disordered" evidence="7">
    <location>
        <begin position="1"/>
        <end position="25"/>
    </location>
</feature>
<dbReference type="CDD" id="cd00082">
    <property type="entry name" value="HisKA"/>
    <property type="match status" value="1"/>
</dbReference>
<evidence type="ECO:0000256" key="7">
    <source>
        <dbReference type="SAM" id="MobiDB-lite"/>
    </source>
</evidence>
<dbReference type="InterPro" id="IPR000700">
    <property type="entry name" value="PAS-assoc_C"/>
</dbReference>
<dbReference type="SUPFAM" id="SSF55785">
    <property type="entry name" value="PYP-like sensor domain (PAS domain)"/>
    <property type="match status" value="1"/>
</dbReference>
<evidence type="ECO:0000256" key="5">
    <source>
        <dbReference type="ARBA" id="ARBA00022777"/>
    </source>
</evidence>
<dbReference type="Gene3D" id="3.30.450.20">
    <property type="entry name" value="PAS domain"/>
    <property type="match status" value="1"/>
</dbReference>
<keyword evidence="4" id="KW-0808">Transferase</keyword>
<dbReference type="GO" id="GO:0000155">
    <property type="term" value="F:phosphorelay sensor kinase activity"/>
    <property type="evidence" value="ECO:0007669"/>
    <property type="project" value="InterPro"/>
</dbReference>
<comment type="catalytic activity">
    <reaction evidence="1">
        <text>ATP + protein L-histidine = ADP + protein N-phospho-L-histidine.</text>
        <dbReference type="EC" id="2.7.13.3"/>
    </reaction>
</comment>
<evidence type="ECO:0000256" key="4">
    <source>
        <dbReference type="ARBA" id="ARBA00022679"/>
    </source>
</evidence>
<dbReference type="InterPro" id="IPR036097">
    <property type="entry name" value="HisK_dim/P_sf"/>
</dbReference>
<reference evidence="11 12" key="1">
    <citation type="submission" date="2016-12" db="EMBL/GenBank/DDBJ databases">
        <authorList>
            <person name="Song W.-J."/>
            <person name="Kurnit D.M."/>
        </authorList>
    </citation>
    <scope>NUCLEOTIDE SEQUENCE [LARGE SCALE GENOMIC DNA]</scope>
    <source>
        <strain evidence="11 12">175</strain>
    </source>
</reference>
<dbReference type="InterPro" id="IPR001789">
    <property type="entry name" value="Sig_transdc_resp-reg_receiver"/>
</dbReference>
<dbReference type="EMBL" id="FXAM01000001">
    <property type="protein sequence ID" value="SMF96869.1"/>
    <property type="molecule type" value="Genomic_DNA"/>
</dbReference>
<dbReference type="RefSeq" id="WP_085215720.1">
    <property type="nucleotide sequence ID" value="NZ_FXAM01000001.1"/>
</dbReference>
<sequence length="532" mass="57664">MQHIIDNTLLIKGHPPPDPEGGEPAQAVPFDGETLGPQIIAHLQAGVAVLDPGLRYRVWNRYMETLSGLPASAVLGRHPGEVFPWMRDAGIVAGLERCLAGQWIRQPDTRFAPMAQGRETWVAGWSVPLRDGQGRVVGVLNCVQDVTERRRIETRLNEQAGQLHTADRRKHEFLAMLAHELRNPLAPIRHAVDILRRTEANPTLAARYREVIGHQVEHLARLVDDLLEVSRLSLGKIGLRKARVTVAEIVAQAMETSAPLIEARGHALSLELPAEPLWIEGDPLRLAQAVANLLDNAAKYTDAGGHLGLGVEALGDQIIIRVRDSGRGIDPALLPELFELFFQAGRGLDRAEGGLGLGLSLARRLVEMHGGQLRAFSAGPGQGSEFVISLPRRTAPAVPVTTPPRPGATPRRLRLLVVDDNHDAAESLALLLRLDGHEVLLAHDGAQAVPLALAENPEAVLLDIGLPGLDGYEACRRMRAGGLKDTLIVAVTGYGQEEDRRRSREAGFDAHLVKPVDQAAIQPLLAARRALG</sequence>
<dbReference type="SMART" id="SM00387">
    <property type="entry name" value="HATPase_c"/>
    <property type="match status" value="1"/>
</dbReference>
<feature type="domain" description="PAC" evidence="10">
    <location>
        <begin position="105"/>
        <end position="158"/>
    </location>
</feature>
<dbReference type="SMART" id="SM00388">
    <property type="entry name" value="HisKA"/>
    <property type="match status" value="1"/>
</dbReference>
<accession>A0A1Y6D1Q1</accession>
<evidence type="ECO:0000313" key="11">
    <source>
        <dbReference type="EMBL" id="SMF96869.1"/>
    </source>
</evidence>
<dbReference type="InterPro" id="IPR013656">
    <property type="entry name" value="PAS_4"/>
</dbReference>
<proteinExistence type="predicted"/>
<feature type="modified residue" description="4-aspartylphosphate" evidence="6">
    <location>
        <position position="463"/>
    </location>
</feature>
<dbReference type="Gene3D" id="3.30.565.10">
    <property type="entry name" value="Histidine kinase-like ATPase, C-terminal domain"/>
    <property type="match status" value="1"/>
</dbReference>
<evidence type="ECO:0000313" key="12">
    <source>
        <dbReference type="Proteomes" id="UP000192923"/>
    </source>
</evidence>
<keyword evidence="5 11" id="KW-0418">Kinase</keyword>
<protein>
    <recommendedName>
        <fullName evidence="2">histidine kinase</fullName>
        <ecNumber evidence="2">2.7.13.3</ecNumber>
    </recommendedName>
</protein>
<dbReference type="InterPro" id="IPR003594">
    <property type="entry name" value="HATPase_dom"/>
</dbReference>
<dbReference type="AlphaFoldDB" id="A0A1Y6D1Q1"/>
<dbReference type="EC" id="2.7.13.3" evidence="2"/>
<dbReference type="InterPro" id="IPR036890">
    <property type="entry name" value="HATPase_C_sf"/>
</dbReference>
<keyword evidence="3 6" id="KW-0597">Phosphoprotein</keyword>
<dbReference type="FunFam" id="3.30.565.10:FF:000006">
    <property type="entry name" value="Sensor histidine kinase WalK"/>
    <property type="match status" value="1"/>
</dbReference>
<dbReference type="PANTHER" id="PTHR43547:SF2">
    <property type="entry name" value="HYBRID SIGNAL TRANSDUCTION HISTIDINE KINASE C"/>
    <property type="match status" value="1"/>
</dbReference>
<dbReference type="SUPFAM" id="SSF55874">
    <property type="entry name" value="ATPase domain of HSP90 chaperone/DNA topoisomerase II/histidine kinase"/>
    <property type="match status" value="1"/>
</dbReference>
<dbReference type="CDD" id="cd00130">
    <property type="entry name" value="PAS"/>
    <property type="match status" value="1"/>
</dbReference>
<evidence type="ECO:0000256" key="2">
    <source>
        <dbReference type="ARBA" id="ARBA00012438"/>
    </source>
</evidence>
<dbReference type="Pfam" id="PF00512">
    <property type="entry name" value="HisKA"/>
    <property type="match status" value="1"/>
</dbReference>
<dbReference type="SUPFAM" id="SSF47384">
    <property type="entry name" value="Homodimeric domain of signal transducing histidine kinase"/>
    <property type="match status" value="1"/>
</dbReference>
<dbReference type="Pfam" id="PF08448">
    <property type="entry name" value="PAS_4"/>
    <property type="match status" value="1"/>
</dbReference>
<dbReference type="InterPro" id="IPR000014">
    <property type="entry name" value="PAS"/>
</dbReference>
<evidence type="ECO:0000256" key="3">
    <source>
        <dbReference type="ARBA" id="ARBA00022553"/>
    </source>
</evidence>
<evidence type="ECO:0000259" key="8">
    <source>
        <dbReference type="PROSITE" id="PS50109"/>
    </source>
</evidence>
<gene>
    <name evidence="11" type="ORF">SAMN02949497_4283</name>
</gene>
<dbReference type="Proteomes" id="UP000192923">
    <property type="component" value="Unassembled WGS sequence"/>
</dbReference>
<evidence type="ECO:0000259" key="10">
    <source>
        <dbReference type="PROSITE" id="PS50113"/>
    </source>
</evidence>
<dbReference type="PROSITE" id="PS50109">
    <property type="entry name" value="HIS_KIN"/>
    <property type="match status" value="1"/>
</dbReference>
<dbReference type="InterPro" id="IPR035965">
    <property type="entry name" value="PAS-like_dom_sf"/>
</dbReference>
<dbReference type="PROSITE" id="PS50113">
    <property type="entry name" value="PAC"/>
    <property type="match status" value="1"/>
</dbReference>
<feature type="domain" description="Histidine kinase" evidence="8">
    <location>
        <begin position="176"/>
        <end position="394"/>
    </location>
</feature>
<dbReference type="Gene3D" id="3.40.50.2300">
    <property type="match status" value="1"/>
</dbReference>
<evidence type="ECO:0000256" key="1">
    <source>
        <dbReference type="ARBA" id="ARBA00000085"/>
    </source>
</evidence>
<dbReference type="Pfam" id="PF00072">
    <property type="entry name" value="Response_reg"/>
    <property type="match status" value="1"/>
</dbReference>
<dbReference type="PROSITE" id="PS50110">
    <property type="entry name" value="RESPONSE_REGULATORY"/>
    <property type="match status" value="1"/>
</dbReference>
<dbReference type="PANTHER" id="PTHR43547">
    <property type="entry name" value="TWO-COMPONENT HISTIDINE KINASE"/>
    <property type="match status" value="1"/>
</dbReference>
<dbReference type="NCBIfam" id="TIGR00229">
    <property type="entry name" value="sensory_box"/>
    <property type="match status" value="1"/>
</dbReference>
<evidence type="ECO:0000256" key="6">
    <source>
        <dbReference type="PROSITE-ProRule" id="PRU00169"/>
    </source>
</evidence>
<organism evidence="11 12">
    <name type="scientific">Methylomagnum ishizawai</name>
    <dbReference type="NCBI Taxonomy" id="1760988"/>
    <lineage>
        <taxon>Bacteria</taxon>
        <taxon>Pseudomonadati</taxon>
        <taxon>Pseudomonadota</taxon>
        <taxon>Gammaproteobacteria</taxon>
        <taxon>Methylococcales</taxon>
        <taxon>Methylococcaceae</taxon>
        <taxon>Methylomagnum</taxon>
    </lineage>
</organism>
<dbReference type="Gene3D" id="1.10.287.130">
    <property type="match status" value="1"/>
</dbReference>
<dbReference type="Pfam" id="PF02518">
    <property type="entry name" value="HATPase_c"/>
    <property type="match status" value="1"/>
</dbReference>
<name>A0A1Y6D1Q1_9GAMM</name>